<dbReference type="GO" id="GO:0044550">
    <property type="term" value="P:secondary metabolite biosynthetic process"/>
    <property type="evidence" value="ECO:0007669"/>
    <property type="project" value="TreeGrafter"/>
</dbReference>
<reference evidence="8" key="1">
    <citation type="journal article" date="2015" name="Genome Announc.">
        <title>Draft whole-genome sequence of the biocontrol agent Trichoderma harzianum T6776.</title>
        <authorList>
            <person name="Baroncelli R."/>
            <person name="Piaggeschi G."/>
            <person name="Fiorini L."/>
            <person name="Bertolini E."/>
            <person name="Zapparata A."/>
            <person name="Pe M.E."/>
            <person name="Sarrocco S."/>
            <person name="Vannacci G."/>
        </authorList>
    </citation>
    <scope>NUCLEOTIDE SEQUENCE [LARGE SCALE GENOMIC DNA]</scope>
    <source>
        <strain evidence="8">T6776</strain>
    </source>
</reference>
<comment type="similarity">
    <text evidence="4">Belongs to the NRP synthetase family.</text>
</comment>
<dbReference type="InterPro" id="IPR001242">
    <property type="entry name" value="Condensation_dom"/>
</dbReference>
<proteinExistence type="inferred from homology"/>
<dbReference type="SUPFAM" id="SSF56801">
    <property type="entry name" value="Acetyl-CoA synthetase-like"/>
    <property type="match status" value="1"/>
</dbReference>
<feature type="domain" description="Condensation" evidence="6">
    <location>
        <begin position="5"/>
        <end position="197"/>
    </location>
</feature>
<dbReference type="Gene3D" id="3.40.50.12780">
    <property type="entry name" value="N-terminal domain of ligase-like"/>
    <property type="match status" value="1"/>
</dbReference>
<evidence type="ECO:0000313" key="7">
    <source>
        <dbReference type="EMBL" id="KKO99283.1"/>
    </source>
</evidence>
<sequence length="573" mass="63693">MTAKSGNSYTARFSLRLRDDIDIERLRNAWERVGQAVAPILRYRIVDVPSEGLVQVQIKESIDWKTYGSVEAYLEQDQSESMGLNKRLTRLAIIQGPSVQGRLCLITQHHAIYDGYSLNLLLAEVTRVYAGNVGEGLIAPFQQFIQHIMKVDQDEARKFWSNQFSELEAIPFPALPHQNHQPKADSTVRRHLKEINWQNTDATASTTRYTDSNDVIFGAMVTGRQAPLVGLDRMIAPLINAVPVRVKIDPKATVDRLLQNVQAQAIAMIPYEQTELLDIRRINTDAESASRFNTLLVVQPPSQTEYADGGSSPFQHQPEVVSTQDGLDDFNPNAVMMMCQLAKPNDLELEISFDSNIIDSAQVERIANQFEHVLRQICNSTTQAVEDIDLLSPQDIKELWDWNGSVPTAVQECVHDIIGNTMKRQPQAMAVCSWDGSLTYAELDDLSYRLASHLVALGVQPGSIVPLCFEKSVWYPVAALGAMRAGGTCIAIDSTQPESRLRLIVQQVNPKLILSSVNNEALASRLSDTAVVGIDHSRILEAPTNFMLPKISPSDLLYGTSHSILSSFDKSLC</sequence>
<name>A0A0G0A1S3_TRIHA</name>
<comment type="caution">
    <text evidence="7">The sequence shown here is derived from an EMBL/GenBank/DDBJ whole genome shotgun (WGS) entry which is preliminary data.</text>
</comment>
<keyword evidence="2" id="KW-0597">Phosphoprotein</keyword>
<feature type="domain" description="Condensation" evidence="6">
    <location>
        <begin position="208"/>
        <end position="399"/>
    </location>
</feature>
<dbReference type="Gene3D" id="3.30.559.10">
    <property type="entry name" value="Chloramphenicol acetyltransferase-like domain"/>
    <property type="match status" value="1"/>
</dbReference>
<evidence type="ECO:0000313" key="8">
    <source>
        <dbReference type="Proteomes" id="UP000034112"/>
    </source>
</evidence>
<dbReference type="InterPro" id="IPR000873">
    <property type="entry name" value="AMP-dep_synth/lig_dom"/>
</dbReference>
<dbReference type="CDD" id="cd19545">
    <property type="entry name" value="FUM14_C_NRPS-like"/>
    <property type="match status" value="1"/>
</dbReference>
<protein>
    <submittedName>
        <fullName evidence="7">Tyrocidine synthetase 1</fullName>
    </submittedName>
</protein>
<dbReference type="OrthoDB" id="4889564at2759"/>
<dbReference type="SUPFAM" id="SSF52777">
    <property type="entry name" value="CoA-dependent acyltransferases"/>
    <property type="match status" value="2"/>
</dbReference>
<organism evidence="7 8">
    <name type="scientific">Trichoderma harzianum</name>
    <name type="common">Hypocrea lixii</name>
    <dbReference type="NCBI Taxonomy" id="5544"/>
    <lineage>
        <taxon>Eukaryota</taxon>
        <taxon>Fungi</taxon>
        <taxon>Dikarya</taxon>
        <taxon>Ascomycota</taxon>
        <taxon>Pezizomycotina</taxon>
        <taxon>Sordariomycetes</taxon>
        <taxon>Hypocreomycetidae</taxon>
        <taxon>Hypocreales</taxon>
        <taxon>Hypocreaceae</taxon>
        <taxon>Trichoderma</taxon>
    </lineage>
</organism>
<dbReference type="PANTHER" id="PTHR45527:SF3">
    <property type="entry name" value="SIDEROPHORE SYNTHETASE (EUROFUNG)"/>
    <property type="match status" value="1"/>
</dbReference>
<evidence type="ECO:0000259" key="5">
    <source>
        <dbReference type="Pfam" id="PF00501"/>
    </source>
</evidence>
<dbReference type="EMBL" id="JOKZ01000340">
    <property type="protein sequence ID" value="KKO99283.1"/>
    <property type="molecule type" value="Genomic_DNA"/>
</dbReference>
<evidence type="ECO:0000256" key="4">
    <source>
        <dbReference type="ARBA" id="ARBA00029454"/>
    </source>
</evidence>
<dbReference type="AlphaFoldDB" id="A0A0G0A1S3"/>
<evidence type="ECO:0000256" key="2">
    <source>
        <dbReference type="ARBA" id="ARBA00022553"/>
    </source>
</evidence>
<dbReference type="Gene3D" id="3.30.559.30">
    <property type="entry name" value="Nonribosomal peptide synthetase, condensation domain"/>
    <property type="match status" value="1"/>
</dbReference>
<dbReference type="Proteomes" id="UP000034112">
    <property type="component" value="Unassembled WGS sequence"/>
</dbReference>
<dbReference type="GO" id="GO:0031177">
    <property type="term" value="F:phosphopantetheine binding"/>
    <property type="evidence" value="ECO:0007669"/>
    <property type="project" value="TreeGrafter"/>
</dbReference>
<accession>A0A0G0A1S3</accession>
<keyword evidence="1" id="KW-0596">Phosphopantetheine</keyword>
<feature type="domain" description="AMP-dependent synthetase/ligase" evidence="5">
    <location>
        <begin position="422"/>
        <end position="526"/>
    </location>
</feature>
<evidence type="ECO:0000256" key="3">
    <source>
        <dbReference type="ARBA" id="ARBA00022598"/>
    </source>
</evidence>
<dbReference type="InterPro" id="IPR023213">
    <property type="entry name" value="CAT-like_dom_sf"/>
</dbReference>
<dbReference type="Pfam" id="PF00668">
    <property type="entry name" value="Condensation"/>
    <property type="match status" value="2"/>
</dbReference>
<dbReference type="GO" id="GO:0016874">
    <property type="term" value="F:ligase activity"/>
    <property type="evidence" value="ECO:0007669"/>
    <property type="project" value="UniProtKB-KW"/>
</dbReference>
<evidence type="ECO:0000256" key="1">
    <source>
        <dbReference type="ARBA" id="ARBA00022450"/>
    </source>
</evidence>
<gene>
    <name evidence="7" type="ORF">THAR02_08617</name>
</gene>
<dbReference type="PANTHER" id="PTHR45527">
    <property type="entry name" value="NONRIBOSOMAL PEPTIDE SYNTHETASE"/>
    <property type="match status" value="1"/>
</dbReference>
<dbReference type="GO" id="GO:0043041">
    <property type="term" value="P:amino acid activation for nonribosomal peptide biosynthetic process"/>
    <property type="evidence" value="ECO:0007669"/>
    <property type="project" value="TreeGrafter"/>
</dbReference>
<dbReference type="OMA" id="TITLGHI"/>
<dbReference type="GO" id="GO:0005737">
    <property type="term" value="C:cytoplasm"/>
    <property type="evidence" value="ECO:0007669"/>
    <property type="project" value="TreeGrafter"/>
</dbReference>
<dbReference type="InterPro" id="IPR042099">
    <property type="entry name" value="ANL_N_sf"/>
</dbReference>
<dbReference type="Pfam" id="PF00501">
    <property type="entry name" value="AMP-binding"/>
    <property type="match status" value="1"/>
</dbReference>
<keyword evidence="3" id="KW-0436">Ligase</keyword>
<evidence type="ECO:0000259" key="6">
    <source>
        <dbReference type="Pfam" id="PF00668"/>
    </source>
</evidence>